<dbReference type="Proteomes" id="UP000264492">
    <property type="component" value="Unassembled WGS sequence"/>
</dbReference>
<keyword evidence="1" id="KW-0472">Membrane</keyword>
<accession>A0A371JWF7</accession>
<organism evidence="2 3">
    <name type="scientific">Lysobacter silvisoli</name>
    <dbReference type="NCBI Taxonomy" id="2293254"/>
    <lineage>
        <taxon>Bacteria</taxon>
        <taxon>Pseudomonadati</taxon>
        <taxon>Pseudomonadota</taxon>
        <taxon>Gammaproteobacteria</taxon>
        <taxon>Lysobacterales</taxon>
        <taxon>Lysobacteraceae</taxon>
        <taxon>Lysobacter</taxon>
    </lineage>
</organism>
<evidence type="ECO:0000313" key="3">
    <source>
        <dbReference type="Proteomes" id="UP000264492"/>
    </source>
</evidence>
<evidence type="ECO:0000256" key="1">
    <source>
        <dbReference type="SAM" id="Phobius"/>
    </source>
</evidence>
<keyword evidence="1" id="KW-1133">Transmembrane helix</keyword>
<feature type="transmembrane region" description="Helical" evidence="1">
    <location>
        <begin position="47"/>
        <end position="67"/>
    </location>
</feature>
<comment type="caution">
    <text evidence="2">The sequence shown here is derived from an EMBL/GenBank/DDBJ whole genome shotgun (WGS) entry which is preliminary data.</text>
</comment>
<keyword evidence="3" id="KW-1185">Reference proteome</keyword>
<keyword evidence="1" id="KW-0812">Transmembrane</keyword>
<gene>
    <name evidence="2" type="ORF">DX914_19285</name>
</gene>
<dbReference type="AlphaFoldDB" id="A0A371JWF7"/>
<dbReference type="RefSeq" id="WP_115861887.1">
    <property type="nucleotide sequence ID" value="NZ_QTSU01000005.1"/>
</dbReference>
<name>A0A371JWF7_9GAMM</name>
<dbReference type="EMBL" id="QTSU01000005">
    <property type="protein sequence ID" value="RDZ26006.1"/>
    <property type="molecule type" value="Genomic_DNA"/>
</dbReference>
<reference evidence="2 3" key="1">
    <citation type="submission" date="2018-08" db="EMBL/GenBank/DDBJ databases">
        <title>Lysobacter sp. zong2l5, whole genome shotgun sequence.</title>
        <authorList>
            <person name="Zhang X."/>
            <person name="Feng G."/>
            <person name="Zhu H."/>
        </authorList>
    </citation>
    <scope>NUCLEOTIDE SEQUENCE [LARGE SCALE GENOMIC DNA]</scope>
    <source>
        <strain evidence="3">zong2l5</strain>
    </source>
</reference>
<feature type="transmembrane region" description="Helical" evidence="1">
    <location>
        <begin position="20"/>
        <end position="41"/>
    </location>
</feature>
<evidence type="ECO:0000313" key="2">
    <source>
        <dbReference type="EMBL" id="RDZ26006.1"/>
    </source>
</evidence>
<proteinExistence type="predicted"/>
<protein>
    <submittedName>
        <fullName evidence="2">Uncharacterized protein</fullName>
    </submittedName>
</protein>
<sequence>MDDQDPGAMTIGEMLKAKIFRARAVAFGCWLLFAATMFFDLPGLHRGWMVVPFVGFMGAVLYIMWCVNCPRCGARLGQVLSGTSKPNFCPSCGVGLDAHV</sequence>